<reference evidence="2 3" key="1">
    <citation type="submission" date="2023-09" db="EMBL/GenBank/DDBJ databases">
        <authorList>
            <person name="Wang M."/>
        </authorList>
    </citation>
    <scope>NUCLEOTIDE SEQUENCE [LARGE SCALE GENOMIC DNA]</scope>
    <source>
        <strain evidence="2">GT-2023</strain>
        <tissue evidence="2">Liver</tissue>
    </source>
</reference>
<dbReference type="EMBL" id="JAYMGO010000022">
    <property type="protein sequence ID" value="KAL1250966.1"/>
    <property type="molecule type" value="Genomic_DNA"/>
</dbReference>
<comment type="caution">
    <text evidence="2">The sequence shown here is derived from an EMBL/GenBank/DDBJ whole genome shotgun (WGS) entry which is preliminary data.</text>
</comment>
<accession>A0ABR3LFY6</accession>
<sequence>MMAFIKEESAEIKILETFSIKREETEEQTESSDEHLATEDAPNPKETFTTHKNYCYVCKKPQSKISRHFIKHQKSEKEIAAAFSLPKHSKERKRLLEKLRNRGNYLHNQEAIESKRGQLKIRRRS</sequence>
<dbReference type="Proteomes" id="UP001558613">
    <property type="component" value="Unassembled WGS sequence"/>
</dbReference>
<protein>
    <submittedName>
        <fullName evidence="2">Uncharacterized protein</fullName>
    </submittedName>
</protein>
<organism evidence="2 3">
    <name type="scientific">Cirrhinus molitorella</name>
    <name type="common">mud carp</name>
    <dbReference type="NCBI Taxonomy" id="172907"/>
    <lineage>
        <taxon>Eukaryota</taxon>
        <taxon>Metazoa</taxon>
        <taxon>Chordata</taxon>
        <taxon>Craniata</taxon>
        <taxon>Vertebrata</taxon>
        <taxon>Euteleostomi</taxon>
        <taxon>Actinopterygii</taxon>
        <taxon>Neopterygii</taxon>
        <taxon>Teleostei</taxon>
        <taxon>Ostariophysi</taxon>
        <taxon>Cypriniformes</taxon>
        <taxon>Cyprinidae</taxon>
        <taxon>Labeoninae</taxon>
        <taxon>Labeonini</taxon>
        <taxon>Cirrhinus</taxon>
    </lineage>
</organism>
<keyword evidence="3" id="KW-1185">Reference proteome</keyword>
<name>A0ABR3LFY6_9TELE</name>
<evidence type="ECO:0000313" key="2">
    <source>
        <dbReference type="EMBL" id="KAL1250966.1"/>
    </source>
</evidence>
<dbReference type="PANTHER" id="PTHR33480">
    <property type="entry name" value="SET DOMAIN-CONTAINING PROTEIN-RELATED"/>
    <property type="match status" value="1"/>
</dbReference>
<evidence type="ECO:0000313" key="3">
    <source>
        <dbReference type="Proteomes" id="UP001558613"/>
    </source>
</evidence>
<gene>
    <name evidence="2" type="ORF">QQF64_018762</name>
</gene>
<proteinExistence type="predicted"/>
<evidence type="ECO:0000256" key="1">
    <source>
        <dbReference type="SAM" id="MobiDB-lite"/>
    </source>
</evidence>
<dbReference type="PANTHER" id="PTHR33480:SF5">
    <property type="entry name" value="SI:DKEY-51D8.9"/>
    <property type="match status" value="1"/>
</dbReference>
<feature type="region of interest" description="Disordered" evidence="1">
    <location>
        <begin position="21"/>
        <end position="47"/>
    </location>
</feature>